<gene>
    <name evidence="7" type="ORF">TGRH88_072790</name>
</gene>
<protein>
    <submittedName>
        <fullName evidence="7">FYVE zinc finger domain-containing protein</fullName>
    </submittedName>
</protein>
<dbReference type="InterPro" id="IPR011011">
    <property type="entry name" value="Znf_FYVE_PHD"/>
</dbReference>
<feature type="domain" description="FYVE-type" evidence="6">
    <location>
        <begin position="225"/>
        <end position="286"/>
    </location>
</feature>
<evidence type="ECO:0000256" key="5">
    <source>
        <dbReference type="SAM" id="MobiDB-lite"/>
    </source>
</evidence>
<evidence type="ECO:0000256" key="4">
    <source>
        <dbReference type="PROSITE-ProRule" id="PRU00091"/>
    </source>
</evidence>
<dbReference type="InterPro" id="IPR000306">
    <property type="entry name" value="Znf_FYVE"/>
</dbReference>
<feature type="compositionally biased region" description="Acidic residues" evidence="5">
    <location>
        <begin position="312"/>
        <end position="337"/>
    </location>
</feature>
<comment type="caution">
    <text evidence="7">The sequence shown here is derived from an EMBL/GenBank/DDBJ whole genome shotgun (WGS) entry which is preliminary data.</text>
</comment>
<evidence type="ECO:0000256" key="3">
    <source>
        <dbReference type="ARBA" id="ARBA00022833"/>
    </source>
</evidence>
<evidence type="ECO:0000256" key="2">
    <source>
        <dbReference type="ARBA" id="ARBA00022771"/>
    </source>
</evidence>
<feature type="region of interest" description="Disordered" evidence="5">
    <location>
        <begin position="289"/>
        <end position="346"/>
    </location>
</feature>
<feature type="compositionally biased region" description="Basic and acidic residues" evidence="5">
    <location>
        <begin position="289"/>
        <end position="311"/>
    </location>
</feature>
<keyword evidence="3" id="KW-0862">Zinc</keyword>
<dbReference type="InterPro" id="IPR027409">
    <property type="entry name" value="GroEL-like_apical_dom_sf"/>
</dbReference>
<feature type="compositionally biased region" description="Basic and acidic residues" evidence="5">
    <location>
        <begin position="844"/>
        <end position="856"/>
    </location>
</feature>
<proteinExistence type="predicted"/>
<name>A0A7J6K3S0_TOXGO</name>
<organism evidence="7 8">
    <name type="scientific">Toxoplasma gondii</name>
    <dbReference type="NCBI Taxonomy" id="5811"/>
    <lineage>
        <taxon>Eukaryota</taxon>
        <taxon>Sar</taxon>
        <taxon>Alveolata</taxon>
        <taxon>Apicomplexa</taxon>
        <taxon>Conoidasida</taxon>
        <taxon>Coccidia</taxon>
        <taxon>Eucoccidiorida</taxon>
        <taxon>Eimeriorina</taxon>
        <taxon>Sarcocystidae</taxon>
        <taxon>Toxoplasma</taxon>
    </lineage>
</organism>
<dbReference type="EMBL" id="JAAUHK010000194">
    <property type="protein sequence ID" value="KAF4641469.1"/>
    <property type="molecule type" value="Genomic_DNA"/>
</dbReference>
<evidence type="ECO:0000256" key="1">
    <source>
        <dbReference type="ARBA" id="ARBA00022723"/>
    </source>
</evidence>
<dbReference type="VEuPathDB" id="ToxoDB:TGME49_500179"/>
<reference evidence="7 8" key="1">
    <citation type="submission" date="2020-03" db="EMBL/GenBank/DDBJ databases">
        <title>Genome sequence of Toxoplasma gondii RH-88 strain.</title>
        <authorList>
            <person name="Lorenzi H.A."/>
            <person name="Venepally P."/>
            <person name="Rozenberg A."/>
            <person name="Sibley D."/>
        </authorList>
    </citation>
    <scope>NUCLEOTIDE SEQUENCE [LARGE SCALE GENOMIC DNA]</scope>
    <source>
        <strain evidence="7 8">RH-88</strain>
    </source>
</reference>
<feature type="region of interest" description="Disordered" evidence="5">
    <location>
        <begin position="710"/>
        <end position="856"/>
    </location>
</feature>
<keyword evidence="1" id="KW-0479">Metal-binding</keyword>
<dbReference type="Gene3D" id="3.50.7.10">
    <property type="entry name" value="GroEL"/>
    <property type="match status" value="1"/>
</dbReference>
<accession>A0A7J6K3S0</accession>
<dbReference type="AlphaFoldDB" id="A0A7J6K3S0"/>
<feature type="region of interest" description="Disordered" evidence="5">
    <location>
        <begin position="1"/>
        <end position="64"/>
    </location>
</feature>
<evidence type="ECO:0000313" key="7">
    <source>
        <dbReference type="EMBL" id="KAF4641469.1"/>
    </source>
</evidence>
<feature type="region of interest" description="Disordered" evidence="5">
    <location>
        <begin position="369"/>
        <end position="388"/>
    </location>
</feature>
<evidence type="ECO:0000259" key="6">
    <source>
        <dbReference type="PROSITE" id="PS50178"/>
    </source>
</evidence>
<dbReference type="Pfam" id="PF01363">
    <property type="entry name" value="FYVE"/>
    <property type="match status" value="1"/>
</dbReference>
<feature type="compositionally biased region" description="Basic residues" evidence="5">
    <location>
        <begin position="779"/>
        <end position="813"/>
    </location>
</feature>
<dbReference type="SUPFAM" id="SSF57903">
    <property type="entry name" value="FYVE/PHD zinc finger"/>
    <property type="match status" value="1"/>
</dbReference>
<dbReference type="GO" id="GO:0008270">
    <property type="term" value="F:zinc ion binding"/>
    <property type="evidence" value="ECO:0007669"/>
    <property type="project" value="UniProtKB-KW"/>
</dbReference>
<keyword evidence="8" id="KW-1185">Reference proteome</keyword>
<feature type="region of interest" description="Disordered" evidence="5">
    <location>
        <begin position="532"/>
        <end position="586"/>
    </location>
</feature>
<sequence length="856" mass="93237">MRRSSGVSAGSSASEARRSCVPVSSASSSSSSSASSSLARPVSSGRDNEEVKEEEDATEAFRQTDRVASPCFESSPACQNCSASQTPFAARASLPRSACTILAGQSRSSLSAVASLSSRLSPPAPDSDAKCSGPATLLPCLVPDAAAPRVTSPVSPGAAARCRPATDGTAELAAGQGSPPRRSRSIQFPSFARPAFAAPALASLFFGREAESEKKARPTDWLMPDSRCSLCFACSVPFSTFLRRHHCRQCGLVFCHTCASAWGDGAPLGFGPGLVRLCLSCSRIAQQEEKERGEQTERIDLWEGDEDAHTDFEEDEYDEEEHGEEGEFEEEDAFGEEEEKKRAGRVSGRSSRTFSSWSLVEEEVIRNSRTRSGSRSVPRPSEHECPFLSRSPPRPTAFCSAGEAAWYHLRVSVELHCRLVGLSTLHARILFDLALSVVCALRLEASTPSSPPSVFDFVKIKRLPGLSIADSFFVHGVVFPLHLQCKQQARRLLRRPRLLLLSSFLGLPREYPPSRASAKSLSASPAFAASLNNSPPQVSPLSPLAATAPPETPASPAALGPPGPSDPTKETPACVGGAQADPRASGVCASPPGAAYTRLQILREQEETYTAILIQKILALRPALIVTSEGASQLIQDELRSLGICLLLHVPERTLRRISRCSGAPVLSSLDRAAARAVTMREEEDARGTEGLSSFSLRSSFDGTQVERFAEKRGEQPATLKGVFGAPRNAEIGTTGAGRQGIEPRADSAEEAEIYAKATHVGAASPDSPWAPLNGGDMRKKREKKKAREKKEKKREKKKREKKEKKREKKKEKKREEKKEKREKKKEKKREEKKEKREKKKEKKREQKERERRRGR</sequence>
<dbReference type="PANTHER" id="PTHR45748">
    <property type="entry name" value="1-PHOSPHATIDYLINOSITOL 3-PHOSPHATE 5-KINASE-RELATED"/>
    <property type="match status" value="1"/>
</dbReference>
<dbReference type="InterPro" id="IPR013083">
    <property type="entry name" value="Znf_RING/FYVE/PHD"/>
</dbReference>
<dbReference type="Proteomes" id="UP000557509">
    <property type="component" value="Unassembled WGS sequence"/>
</dbReference>
<dbReference type="SUPFAM" id="SSF52029">
    <property type="entry name" value="GroEL apical domain-like"/>
    <property type="match status" value="1"/>
</dbReference>
<feature type="compositionally biased region" description="Low complexity" evidence="5">
    <location>
        <begin position="1"/>
        <end position="44"/>
    </location>
</feature>
<dbReference type="SMART" id="SM00064">
    <property type="entry name" value="FYVE"/>
    <property type="match status" value="1"/>
</dbReference>
<dbReference type="PROSITE" id="PS50178">
    <property type="entry name" value="ZF_FYVE"/>
    <property type="match status" value="1"/>
</dbReference>
<evidence type="ECO:0000313" key="8">
    <source>
        <dbReference type="Proteomes" id="UP000557509"/>
    </source>
</evidence>
<feature type="compositionally biased region" description="Low complexity" evidence="5">
    <location>
        <begin position="532"/>
        <end position="558"/>
    </location>
</feature>
<dbReference type="InterPro" id="IPR017455">
    <property type="entry name" value="Znf_FYVE-rel"/>
</dbReference>
<keyword evidence="2 4" id="KW-0863">Zinc-finger</keyword>
<dbReference type="Gene3D" id="3.30.40.10">
    <property type="entry name" value="Zinc/RING finger domain, C3HC4 (zinc finger)"/>
    <property type="match status" value="1"/>
</dbReference>